<protein>
    <submittedName>
        <fullName evidence="1">Benzoyl-CoA-dihydrodiol lyase</fullName>
    </submittedName>
</protein>
<dbReference type="PANTHER" id="PTHR11941:SF54">
    <property type="entry name" value="ENOYL-COA HYDRATASE, MITOCHONDRIAL"/>
    <property type="match status" value="1"/>
</dbReference>
<dbReference type="RefSeq" id="WP_210680897.1">
    <property type="nucleotide sequence ID" value="NZ_JAGMWN010000002.1"/>
</dbReference>
<dbReference type="Gene3D" id="3.90.226.10">
    <property type="entry name" value="2-enoyl-CoA Hydratase, Chain A, domain 1"/>
    <property type="match status" value="2"/>
</dbReference>
<dbReference type="Proteomes" id="UP000672602">
    <property type="component" value="Unassembled WGS sequence"/>
</dbReference>
<name>A0A8J7SLK7_9PROT</name>
<dbReference type="NCBIfam" id="TIGR03222">
    <property type="entry name" value="benzo_boxC"/>
    <property type="match status" value="1"/>
</dbReference>
<dbReference type="EMBL" id="JAGMWN010000002">
    <property type="protein sequence ID" value="MBP5856311.1"/>
    <property type="molecule type" value="Genomic_DNA"/>
</dbReference>
<sequence length="567" mass="62589">MTAHAAEAPATAAQPATANIVTYDRDPSEYRHWSYEVDGEIATMKLTVDEDGGIRPGYKLKLNSYDLGVDIELNDALNRIRFENPTVKTAIVTSGLDRMFCAGANIYMLGTSSHGWKVNFCKFTNETRNGMEDSSKHEGLKFLAACNGTTAGGGYELALACDEIFLIDDRSSAVSLPEVPLLGVLPGTGGLTRVTDKRKVRRDLADVFCTSEEGVRGKKAKDWGLVDDIAPKQNFDEKVRARAEELAATSIRPSDAEGVAWTKVARDMRDDGYGYRYVDVTLDEATRVVTLTVKAPESDPPADGEAARAQGVDFWPLAMARELEDAILMLRTNHESFGMWHLKTEGDAEKVMAHDAFLAEQGRDHWFLRETLGFLRRTLQRVDVTSRSLFAIIEEGSCFAGTLLELALAADRSYMLDLPDDPDAAPTIRLSAMNFGPLPGVDDRTRLQNRFHEDADTVAALEKRVGEAMAAEAANEAGLVTFIPDDLDWKDEIRIATEERVSLSPDALTGMEANLRFPTNETMLTRVFGRLSAWQNWIFIRPNAVGEKGALKLFGSGSKADFDWKRV</sequence>
<keyword evidence="1" id="KW-0456">Lyase</keyword>
<comment type="caution">
    <text evidence="1">The sequence shown here is derived from an EMBL/GenBank/DDBJ whole genome shotgun (WGS) entry which is preliminary data.</text>
</comment>
<accession>A0A8J7SLK7</accession>
<dbReference type="GO" id="GO:0006635">
    <property type="term" value="P:fatty acid beta-oxidation"/>
    <property type="evidence" value="ECO:0007669"/>
    <property type="project" value="TreeGrafter"/>
</dbReference>
<proteinExistence type="predicted"/>
<evidence type="ECO:0000313" key="1">
    <source>
        <dbReference type="EMBL" id="MBP5856311.1"/>
    </source>
</evidence>
<dbReference type="InterPro" id="IPR001753">
    <property type="entry name" value="Enoyl-CoA_hydra/iso"/>
</dbReference>
<organism evidence="1 2">
    <name type="scientific">Marivibrio halodurans</name>
    <dbReference type="NCBI Taxonomy" id="2039722"/>
    <lineage>
        <taxon>Bacteria</taxon>
        <taxon>Pseudomonadati</taxon>
        <taxon>Pseudomonadota</taxon>
        <taxon>Alphaproteobacteria</taxon>
        <taxon>Rhodospirillales</taxon>
        <taxon>Rhodospirillaceae</taxon>
        <taxon>Marivibrio</taxon>
    </lineage>
</organism>
<reference evidence="1" key="1">
    <citation type="submission" date="2021-04" db="EMBL/GenBank/DDBJ databases">
        <authorList>
            <person name="Zhang D.-C."/>
        </authorList>
    </citation>
    <scope>NUCLEOTIDE SEQUENCE</scope>
    <source>
        <strain evidence="1">CGMCC 1.15697</strain>
    </source>
</reference>
<dbReference type="CDD" id="cd06558">
    <property type="entry name" value="crotonase-like"/>
    <property type="match status" value="1"/>
</dbReference>
<gene>
    <name evidence="1" type="ORF">KAJ83_04775</name>
</gene>
<dbReference type="InterPro" id="IPR029045">
    <property type="entry name" value="ClpP/crotonase-like_dom_sf"/>
</dbReference>
<dbReference type="GO" id="GO:0016829">
    <property type="term" value="F:lyase activity"/>
    <property type="evidence" value="ECO:0007669"/>
    <property type="project" value="UniProtKB-KW"/>
</dbReference>
<keyword evidence="2" id="KW-1185">Reference proteome</keyword>
<dbReference type="InterPro" id="IPR017633">
    <property type="entry name" value="Benz-CoA_dihydrodiol_lyase"/>
</dbReference>
<dbReference type="PANTHER" id="PTHR11941">
    <property type="entry name" value="ENOYL-COA HYDRATASE-RELATED"/>
    <property type="match status" value="1"/>
</dbReference>
<dbReference type="Pfam" id="PF00378">
    <property type="entry name" value="ECH_1"/>
    <property type="match status" value="1"/>
</dbReference>
<dbReference type="SUPFAM" id="SSF52096">
    <property type="entry name" value="ClpP/crotonase"/>
    <property type="match status" value="2"/>
</dbReference>
<evidence type="ECO:0000313" key="2">
    <source>
        <dbReference type="Proteomes" id="UP000672602"/>
    </source>
</evidence>
<dbReference type="AlphaFoldDB" id="A0A8J7SLK7"/>